<gene>
    <name evidence="2" type="ORF">GCM10023320_32650</name>
</gene>
<evidence type="ECO:0000256" key="1">
    <source>
        <dbReference type="SAM" id="Phobius"/>
    </source>
</evidence>
<organism evidence="2 3">
    <name type="scientific">Pseudonocardia adelaidensis</name>
    <dbReference type="NCBI Taxonomy" id="648754"/>
    <lineage>
        <taxon>Bacteria</taxon>
        <taxon>Bacillati</taxon>
        <taxon>Actinomycetota</taxon>
        <taxon>Actinomycetes</taxon>
        <taxon>Pseudonocardiales</taxon>
        <taxon>Pseudonocardiaceae</taxon>
        <taxon>Pseudonocardia</taxon>
    </lineage>
</organism>
<feature type="transmembrane region" description="Helical" evidence="1">
    <location>
        <begin position="379"/>
        <end position="396"/>
    </location>
</feature>
<reference evidence="3" key="1">
    <citation type="journal article" date="2019" name="Int. J. Syst. Evol. Microbiol.">
        <title>The Global Catalogue of Microorganisms (GCM) 10K type strain sequencing project: providing services to taxonomists for standard genome sequencing and annotation.</title>
        <authorList>
            <consortium name="The Broad Institute Genomics Platform"/>
            <consortium name="The Broad Institute Genome Sequencing Center for Infectious Disease"/>
            <person name="Wu L."/>
            <person name="Ma J."/>
        </authorList>
    </citation>
    <scope>NUCLEOTIDE SEQUENCE [LARGE SCALE GENOMIC DNA]</scope>
    <source>
        <strain evidence="3">JCM 18302</strain>
    </source>
</reference>
<feature type="transmembrane region" description="Helical" evidence="1">
    <location>
        <begin position="320"/>
        <end position="342"/>
    </location>
</feature>
<accession>A0ABP9NQH3</accession>
<feature type="transmembrane region" description="Helical" evidence="1">
    <location>
        <begin position="215"/>
        <end position="232"/>
    </location>
</feature>
<keyword evidence="1" id="KW-0812">Transmembrane</keyword>
<feature type="transmembrane region" description="Helical" evidence="1">
    <location>
        <begin position="194"/>
        <end position="209"/>
    </location>
</feature>
<protein>
    <recommendedName>
        <fullName evidence="4">Integral membrane protein</fullName>
    </recommendedName>
</protein>
<name>A0ABP9NQH3_9PSEU</name>
<sequence length="420" mass="43122">MLAAALVVVLAAVVGRALLAAGVDIFLPFPPLLAEWLPHIGPGTPAAVVVAVLVVANGPGLADRLAWRPLLGAAYAAAFVWTLALALVDGWQRGVVERLTSSQEYLHDVPRVTDIGAMLRTFADHILTDRPGFWTTHVGAHPPGALVTFVWLDRLGLGGGGPAGLFVMLAGASAPVAVAVAVRALGAEPVARRALPFGVLLPGAVWVGVSADGMFAGVLAWGVALLAVGAVGRGPRADLAALAAGVLLGWCLYLSYGLVLGGLPALAVLASTRSVRAGALAAVGTLGVVGAFTAAGFWWFTGFERVQVIYAASIAETRPYAYFVWANLAAVLLALGPAVVAAARRAPALPSGVALVAGAALAAILIADVSGMSKGEVERIWLPFACWLVVPCALLPRARYWLAAQACLALVINHLLLTVW</sequence>
<feature type="transmembrane region" description="Helical" evidence="1">
    <location>
        <begin position="70"/>
        <end position="88"/>
    </location>
</feature>
<comment type="caution">
    <text evidence="2">The sequence shown here is derived from an EMBL/GenBank/DDBJ whole genome shotgun (WGS) entry which is preliminary data.</text>
</comment>
<feature type="transmembrane region" description="Helical" evidence="1">
    <location>
        <begin position="279"/>
        <end position="300"/>
    </location>
</feature>
<evidence type="ECO:0000313" key="2">
    <source>
        <dbReference type="EMBL" id="GAA5122387.1"/>
    </source>
</evidence>
<evidence type="ECO:0008006" key="4">
    <source>
        <dbReference type="Google" id="ProtNLM"/>
    </source>
</evidence>
<keyword evidence="3" id="KW-1185">Reference proteome</keyword>
<feature type="transmembrane region" description="Helical" evidence="1">
    <location>
        <begin position="239"/>
        <end position="259"/>
    </location>
</feature>
<feature type="transmembrane region" description="Helical" evidence="1">
    <location>
        <begin position="36"/>
        <end position="58"/>
    </location>
</feature>
<feature type="transmembrane region" description="Helical" evidence="1">
    <location>
        <begin position="163"/>
        <end position="182"/>
    </location>
</feature>
<evidence type="ECO:0000313" key="3">
    <source>
        <dbReference type="Proteomes" id="UP001500804"/>
    </source>
</evidence>
<proteinExistence type="predicted"/>
<feature type="transmembrane region" description="Helical" evidence="1">
    <location>
        <begin position="348"/>
        <end position="367"/>
    </location>
</feature>
<keyword evidence="1" id="KW-1133">Transmembrane helix</keyword>
<keyword evidence="1" id="KW-0472">Membrane</keyword>
<dbReference type="EMBL" id="BAABJO010000010">
    <property type="protein sequence ID" value="GAA5122387.1"/>
    <property type="molecule type" value="Genomic_DNA"/>
</dbReference>
<dbReference type="Proteomes" id="UP001500804">
    <property type="component" value="Unassembled WGS sequence"/>
</dbReference>